<sequence length="186" mass="19645">MPHRTPTEFTAGSDRRAGFPRYIRCTVILRGGDETRRWQPAIAVAAALGVFIALVAGSALRPACAAAALPEPPAWTAPTAAPPVAMPSAPTVARVAGRPSTISRAAPATSRSAAPANNTNKKPFHSTWMTKERPLSWNRLSPHAVLSPIPISFSPLGFAPRGAPSRAPATFLPDRDVLTLFGVARR</sequence>
<feature type="transmembrane region" description="Helical" evidence="2">
    <location>
        <begin position="40"/>
        <end position="60"/>
    </location>
</feature>
<dbReference type="AlphaFoldDB" id="A0A0H2ZZB8"/>
<evidence type="ECO:0000256" key="2">
    <source>
        <dbReference type="SAM" id="Phobius"/>
    </source>
</evidence>
<evidence type="ECO:0000313" key="4">
    <source>
        <dbReference type="Proteomes" id="UP000001574"/>
    </source>
</evidence>
<name>A0A0H2ZZB8_MYCA1</name>
<keyword evidence="2" id="KW-0812">Transmembrane</keyword>
<protein>
    <submittedName>
        <fullName evidence="3">Uncharacterized protein</fullName>
    </submittedName>
</protein>
<evidence type="ECO:0000256" key="1">
    <source>
        <dbReference type="SAM" id="MobiDB-lite"/>
    </source>
</evidence>
<feature type="compositionally biased region" description="Low complexity" evidence="1">
    <location>
        <begin position="103"/>
        <end position="120"/>
    </location>
</feature>
<reference evidence="3 4" key="1">
    <citation type="submission" date="2006-10" db="EMBL/GenBank/DDBJ databases">
        <authorList>
            <person name="Fleischmann R.D."/>
            <person name="Dodson R.J."/>
            <person name="Haft D.H."/>
            <person name="Merkel J.S."/>
            <person name="Nelson W.C."/>
            <person name="Fraser C.M."/>
        </authorList>
    </citation>
    <scope>NUCLEOTIDE SEQUENCE [LARGE SCALE GENOMIC DNA]</scope>
    <source>
        <strain evidence="3 4">104</strain>
    </source>
</reference>
<dbReference type="KEGG" id="mav:MAV_3713"/>
<organism evidence="3 4">
    <name type="scientific">Mycobacterium avium (strain 104)</name>
    <dbReference type="NCBI Taxonomy" id="243243"/>
    <lineage>
        <taxon>Bacteria</taxon>
        <taxon>Bacillati</taxon>
        <taxon>Actinomycetota</taxon>
        <taxon>Actinomycetes</taxon>
        <taxon>Mycobacteriales</taxon>
        <taxon>Mycobacteriaceae</taxon>
        <taxon>Mycobacterium</taxon>
        <taxon>Mycobacterium avium complex (MAC)</taxon>
    </lineage>
</organism>
<feature type="region of interest" description="Disordered" evidence="1">
    <location>
        <begin position="103"/>
        <end position="125"/>
    </location>
</feature>
<evidence type="ECO:0000313" key="3">
    <source>
        <dbReference type="EMBL" id="ABK67455.1"/>
    </source>
</evidence>
<dbReference type="EMBL" id="CP000479">
    <property type="protein sequence ID" value="ABK67455.1"/>
    <property type="molecule type" value="Genomic_DNA"/>
</dbReference>
<dbReference type="HOGENOM" id="CLU_144762_0_0_11"/>
<accession>A0A0H2ZZB8</accession>
<proteinExistence type="predicted"/>
<keyword evidence="2" id="KW-1133">Transmembrane helix</keyword>
<dbReference type="Proteomes" id="UP000001574">
    <property type="component" value="Chromosome"/>
</dbReference>
<gene>
    <name evidence="3" type="ordered locus">MAV_3713</name>
</gene>
<keyword evidence="2" id="KW-0472">Membrane</keyword>